<evidence type="ECO:0000256" key="7">
    <source>
        <dbReference type="ARBA" id="ARBA00023239"/>
    </source>
</evidence>
<evidence type="ECO:0000256" key="4">
    <source>
        <dbReference type="ARBA" id="ARBA00012579"/>
    </source>
</evidence>
<evidence type="ECO:0000256" key="3">
    <source>
        <dbReference type="ARBA" id="ARBA00004709"/>
    </source>
</evidence>
<dbReference type="HAMAP" id="MF_00107">
    <property type="entry name" value="IspF"/>
    <property type="match status" value="1"/>
</dbReference>
<dbReference type="EC" id="4.6.1.12" evidence="4"/>
<dbReference type="InterPro" id="IPR020555">
    <property type="entry name" value="MECDP_synthase_CS"/>
</dbReference>
<dbReference type="Gene3D" id="3.30.1330.50">
    <property type="entry name" value="2-C-methyl-D-erythritol 2,4-cyclodiphosphate synthase"/>
    <property type="match status" value="1"/>
</dbReference>
<sequence>MIKTGIGQDSHAFDTNNSKSLVLGGVTFDHPQGLKGNSDADVILHSLTNAISSVTGKNIIGAKADELCQQGITDSAQYLKLALTDLADLGDWKIVHIAIAIECLVPKISPNMEALKSSIANLTNVNAREVGITATTGEGLTAFGRGEGIQVFTIITVAYE</sequence>
<keyword evidence="7 9" id="KW-0456">Lyase</keyword>
<dbReference type="GO" id="GO:0019288">
    <property type="term" value="P:isopentenyl diphosphate biosynthetic process, methylerythritol 4-phosphate pathway"/>
    <property type="evidence" value="ECO:0007669"/>
    <property type="project" value="UniProtKB-UniPathway"/>
</dbReference>
<comment type="catalytic activity">
    <reaction evidence="1">
        <text>4-CDP-2-C-methyl-D-erythritol 2-phosphate = 2-C-methyl-D-erythritol 2,4-cyclic diphosphate + CMP</text>
        <dbReference type="Rhea" id="RHEA:23864"/>
        <dbReference type="ChEBI" id="CHEBI:57919"/>
        <dbReference type="ChEBI" id="CHEBI:58483"/>
        <dbReference type="ChEBI" id="CHEBI:60377"/>
        <dbReference type="EC" id="4.6.1.12"/>
    </reaction>
</comment>
<protein>
    <recommendedName>
        <fullName evidence="4">2-C-methyl-D-erythritol 2,4-cyclodiphosphate synthase</fullName>
        <ecNumber evidence="4">4.6.1.12</ecNumber>
    </recommendedName>
</protein>
<dbReference type="GO" id="GO:0046872">
    <property type="term" value="F:metal ion binding"/>
    <property type="evidence" value="ECO:0007669"/>
    <property type="project" value="UniProtKB-KW"/>
</dbReference>
<dbReference type="PROSITE" id="PS01350">
    <property type="entry name" value="ISPF"/>
    <property type="match status" value="1"/>
</dbReference>
<keyword evidence="5" id="KW-0479">Metal-binding</keyword>
<comment type="cofactor">
    <cofactor evidence="2">
        <name>a divalent metal cation</name>
        <dbReference type="ChEBI" id="CHEBI:60240"/>
    </cofactor>
</comment>
<organism evidence="9">
    <name type="scientific">hydrothermal vent metagenome</name>
    <dbReference type="NCBI Taxonomy" id="652676"/>
    <lineage>
        <taxon>unclassified sequences</taxon>
        <taxon>metagenomes</taxon>
        <taxon>ecological metagenomes</taxon>
    </lineage>
</organism>
<dbReference type="CDD" id="cd00554">
    <property type="entry name" value="MECDP_synthase"/>
    <property type="match status" value="1"/>
</dbReference>
<dbReference type="PANTHER" id="PTHR43181:SF1">
    <property type="entry name" value="2-C-METHYL-D-ERYTHRITOL 2,4-CYCLODIPHOSPHATE SYNTHASE, CHLOROPLASTIC"/>
    <property type="match status" value="1"/>
</dbReference>
<dbReference type="GO" id="GO:0008685">
    <property type="term" value="F:2-C-methyl-D-erythritol 2,4-cyclodiphosphate synthase activity"/>
    <property type="evidence" value="ECO:0007669"/>
    <property type="project" value="UniProtKB-EC"/>
</dbReference>
<evidence type="ECO:0000313" key="9">
    <source>
        <dbReference type="EMBL" id="SFV88523.1"/>
    </source>
</evidence>
<keyword evidence="6" id="KW-0414">Isoprene biosynthesis</keyword>
<proteinExistence type="inferred from homology"/>
<accession>A0A1W1E3H5</accession>
<dbReference type="NCBIfam" id="TIGR00151">
    <property type="entry name" value="ispF"/>
    <property type="match status" value="1"/>
</dbReference>
<evidence type="ECO:0000256" key="2">
    <source>
        <dbReference type="ARBA" id="ARBA00001968"/>
    </source>
</evidence>
<dbReference type="AlphaFoldDB" id="A0A1W1E3H5"/>
<name>A0A1W1E3H5_9ZZZZ</name>
<dbReference type="SUPFAM" id="SSF69765">
    <property type="entry name" value="IpsF-like"/>
    <property type="match status" value="1"/>
</dbReference>
<dbReference type="Pfam" id="PF02542">
    <property type="entry name" value="YgbB"/>
    <property type="match status" value="1"/>
</dbReference>
<gene>
    <name evidence="9" type="ORF">MNB_SUP05-SYMBIONT-7-825</name>
</gene>
<comment type="pathway">
    <text evidence="3">Isoprenoid biosynthesis; isopentenyl diphosphate biosynthesis via DXP pathway; isopentenyl diphosphate from 1-deoxy-D-xylulose 5-phosphate: step 4/6.</text>
</comment>
<evidence type="ECO:0000256" key="5">
    <source>
        <dbReference type="ARBA" id="ARBA00022723"/>
    </source>
</evidence>
<dbReference type="InterPro" id="IPR003526">
    <property type="entry name" value="MECDP_synthase"/>
</dbReference>
<evidence type="ECO:0000259" key="8">
    <source>
        <dbReference type="Pfam" id="PF02542"/>
    </source>
</evidence>
<dbReference type="EMBL" id="FPIA01000058">
    <property type="protein sequence ID" value="SFV88523.1"/>
    <property type="molecule type" value="Genomic_DNA"/>
</dbReference>
<dbReference type="InterPro" id="IPR036571">
    <property type="entry name" value="MECDP_synthase_sf"/>
</dbReference>
<dbReference type="PANTHER" id="PTHR43181">
    <property type="entry name" value="2-C-METHYL-D-ERYTHRITOL 2,4-CYCLODIPHOSPHATE SYNTHASE, CHLOROPLASTIC"/>
    <property type="match status" value="1"/>
</dbReference>
<dbReference type="GO" id="GO:0016114">
    <property type="term" value="P:terpenoid biosynthetic process"/>
    <property type="evidence" value="ECO:0007669"/>
    <property type="project" value="InterPro"/>
</dbReference>
<dbReference type="UniPathway" id="UPA00056">
    <property type="reaction ID" value="UER00095"/>
</dbReference>
<evidence type="ECO:0000256" key="6">
    <source>
        <dbReference type="ARBA" id="ARBA00023229"/>
    </source>
</evidence>
<feature type="domain" description="2-C-methyl-D-erythritol 2,4-cyclodiphosphate synthase" evidence="8">
    <location>
        <begin position="2"/>
        <end position="157"/>
    </location>
</feature>
<reference evidence="9" key="1">
    <citation type="submission" date="2016-10" db="EMBL/GenBank/DDBJ databases">
        <authorList>
            <person name="de Groot N.N."/>
        </authorList>
    </citation>
    <scope>NUCLEOTIDE SEQUENCE</scope>
</reference>
<evidence type="ECO:0000256" key="1">
    <source>
        <dbReference type="ARBA" id="ARBA00000200"/>
    </source>
</evidence>